<evidence type="ECO:0000313" key="2">
    <source>
        <dbReference type="EMBL" id="CCF36546.1"/>
    </source>
</evidence>
<sequence length="195" mass="21906">MTAWNFSLFLMACNSLYSLWHVGMVCWHGGRTNSVLTNTTQNGSSALCMYLAFEANTDITFSSTQARVLSTNLNDVDDYLLADYSWNIVLIDALVVLSPHRHMKTDYITVVSTRKEKVLNIRLRRPDRSYPGSTELHPLSRSFQLLLFLVFVGNSIMGSLRPGKKQKVGFAKAQHTTSSPNRYAVWLLTPSAPTV</sequence>
<feature type="chain" id="PRO_5003554727" evidence="1">
    <location>
        <begin position="19"/>
        <end position="195"/>
    </location>
</feature>
<gene>
    <name evidence="2" type="ORF">CH063_08091</name>
</gene>
<accession>H1V8J3</accession>
<proteinExistence type="predicted"/>
<evidence type="ECO:0000256" key="1">
    <source>
        <dbReference type="SAM" id="SignalP"/>
    </source>
</evidence>
<organism evidence="2 3">
    <name type="scientific">Colletotrichum higginsianum (strain IMI 349063)</name>
    <name type="common">Crucifer anthracnose fungus</name>
    <dbReference type="NCBI Taxonomy" id="759273"/>
    <lineage>
        <taxon>Eukaryota</taxon>
        <taxon>Fungi</taxon>
        <taxon>Dikarya</taxon>
        <taxon>Ascomycota</taxon>
        <taxon>Pezizomycotina</taxon>
        <taxon>Sordariomycetes</taxon>
        <taxon>Hypocreomycetidae</taxon>
        <taxon>Glomerellales</taxon>
        <taxon>Glomerellaceae</taxon>
        <taxon>Colletotrichum</taxon>
        <taxon>Colletotrichum destructivum species complex</taxon>
    </lineage>
</organism>
<name>H1V8J3_COLHI</name>
<dbReference type="Proteomes" id="UP000007174">
    <property type="component" value="Unassembled WGS sequence"/>
</dbReference>
<keyword evidence="1" id="KW-0732">Signal</keyword>
<dbReference type="AlphaFoldDB" id="H1V8J3"/>
<dbReference type="EMBL" id="CACQ02002031">
    <property type="protein sequence ID" value="CCF36546.1"/>
    <property type="molecule type" value="Genomic_DNA"/>
</dbReference>
<protein>
    <submittedName>
        <fullName evidence="2">Uncharacterized protein</fullName>
    </submittedName>
</protein>
<reference evidence="3" key="1">
    <citation type="journal article" date="2012" name="Nat. Genet.">
        <title>Lifestyle transitions in plant pathogenic Colletotrichum fungi deciphered by genome and transcriptome analyses.</title>
        <authorList>
            <person name="O'Connell R.J."/>
            <person name="Thon M.R."/>
            <person name="Hacquard S."/>
            <person name="Amyotte S.G."/>
            <person name="Kleemann J."/>
            <person name="Torres M.F."/>
            <person name="Damm U."/>
            <person name="Buiate E.A."/>
            <person name="Epstein L."/>
            <person name="Alkan N."/>
            <person name="Altmueller J."/>
            <person name="Alvarado-Balderrama L."/>
            <person name="Bauser C.A."/>
            <person name="Becker C."/>
            <person name="Birren B.W."/>
            <person name="Chen Z."/>
            <person name="Choi J."/>
            <person name="Crouch J.A."/>
            <person name="Duvick J.P."/>
            <person name="Farman M.A."/>
            <person name="Gan P."/>
            <person name="Heiman D."/>
            <person name="Henrissat B."/>
            <person name="Howard R.J."/>
            <person name="Kabbage M."/>
            <person name="Koch C."/>
            <person name="Kracher B."/>
            <person name="Kubo Y."/>
            <person name="Law A.D."/>
            <person name="Lebrun M.-H."/>
            <person name="Lee Y.-H."/>
            <person name="Miyara I."/>
            <person name="Moore N."/>
            <person name="Neumann U."/>
            <person name="Nordstroem K."/>
            <person name="Panaccione D.G."/>
            <person name="Panstruga R."/>
            <person name="Place M."/>
            <person name="Proctor R.H."/>
            <person name="Prusky D."/>
            <person name="Rech G."/>
            <person name="Reinhardt R."/>
            <person name="Rollins J.A."/>
            <person name="Rounsley S."/>
            <person name="Schardl C.L."/>
            <person name="Schwartz D.C."/>
            <person name="Shenoy N."/>
            <person name="Shirasu K."/>
            <person name="Sikhakolli U.R."/>
            <person name="Stueber K."/>
            <person name="Sukno S.A."/>
            <person name="Sweigard J.A."/>
            <person name="Takano Y."/>
            <person name="Takahara H."/>
            <person name="Trail F."/>
            <person name="van der Does H.C."/>
            <person name="Voll L.M."/>
            <person name="Will I."/>
            <person name="Young S."/>
            <person name="Zeng Q."/>
            <person name="Zhang J."/>
            <person name="Zhou S."/>
            <person name="Dickman M.B."/>
            <person name="Schulze-Lefert P."/>
            <person name="Ver Loren van Themaat E."/>
            <person name="Ma L.-J."/>
            <person name="Vaillancourt L.J."/>
        </authorList>
    </citation>
    <scope>NUCLEOTIDE SEQUENCE [LARGE SCALE GENOMIC DNA]</scope>
    <source>
        <strain evidence="3">IMI 349063</strain>
    </source>
</reference>
<evidence type="ECO:0000313" key="3">
    <source>
        <dbReference type="Proteomes" id="UP000007174"/>
    </source>
</evidence>
<dbReference type="HOGENOM" id="CLU_1396211_0_0_1"/>
<feature type="signal peptide" evidence="1">
    <location>
        <begin position="1"/>
        <end position="18"/>
    </location>
</feature>